<reference evidence="1 2" key="1">
    <citation type="submission" date="2024-04" db="EMBL/GenBank/DDBJ databases">
        <authorList>
            <person name="Rising A."/>
            <person name="Reimegard J."/>
            <person name="Sonavane S."/>
            <person name="Akerstrom W."/>
            <person name="Nylinder S."/>
            <person name="Hedman E."/>
            <person name="Kallberg Y."/>
        </authorList>
    </citation>
    <scope>NUCLEOTIDE SEQUENCE [LARGE SCALE GENOMIC DNA]</scope>
</reference>
<dbReference type="Proteomes" id="UP001497382">
    <property type="component" value="Unassembled WGS sequence"/>
</dbReference>
<dbReference type="EMBL" id="CAXIEN010000286">
    <property type="protein sequence ID" value="CAL1291580.1"/>
    <property type="molecule type" value="Genomic_DNA"/>
</dbReference>
<protein>
    <submittedName>
        <fullName evidence="1">Uncharacterized protein</fullName>
    </submittedName>
</protein>
<dbReference type="AlphaFoldDB" id="A0AAV2B5R9"/>
<accession>A0AAV2B5R9</accession>
<keyword evidence="2" id="KW-1185">Reference proteome</keyword>
<sequence>MCRHLLSDWIQRSTSTSL</sequence>
<proteinExistence type="predicted"/>
<organism evidence="1 2">
    <name type="scientific">Larinioides sclopetarius</name>
    <dbReference type="NCBI Taxonomy" id="280406"/>
    <lineage>
        <taxon>Eukaryota</taxon>
        <taxon>Metazoa</taxon>
        <taxon>Ecdysozoa</taxon>
        <taxon>Arthropoda</taxon>
        <taxon>Chelicerata</taxon>
        <taxon>Arachnida</taxon>
        <taxon>Araneae</taxon>
        <taxon>Araneomorphae</taxon>
        <taxon>Entelegynae</taxon>
        <taxon>Araneoidea</taxon>
        <taxon>Araneidae</taxon>
        <taxon>Larinioides</taxon>
    </lineage>
</organism>
<name>A0AAV2B5R9_9ARAC</name>
<evidence type="ECO:0000313" key="2">
    <source>
        <dbReference type="Proteomes" id="UP001497382"/>
    </source>
</evidence>
<evidence type="ECO:0000313" key="1">
    <source>
        <dbReference type="EMBL" id="CAL1291580.1"/>
    </source>
</evidence>
<comment type="caution">
    <text evidence="1">The sequence shown here is derived from an EMBL/GenBank/DDBJ whole genome shotgun (WGS) entry which is preliminary data.</text>
</comment>
<gene>
    <name evidence="1" type="ORF">LARSCL_LOCUS17158</name>
</gene>